<feature type="active site" description="Proton donor" evidence="5 8">
    <location>
        <position position="189"/>
    </location>
</feature>
<feature type="domain" description="GH26" evidence="9">
    <location>
        <begin position="34"/>
        <end position="360"/>
    </location>
</feature>
<dbReference type="GO" id="GO:0005576">
    <property type="term" value="C:extracellular region"/>
    <property type="evidence" value="ECO:0007669"/>
    <property type="project" value="UniProtKB-SubCell"/>
</dbReference>
<dbReference type="AlphaFoldDB" id="A0A7L5DZS3"/>
<dbReference type="GO" id="GO:0006080">
    <property type="term" value="P:substituted mannan metabolic process"/>
    <property type="evidence" value="ECO:0007669"/>
    <property type="project" value="UniProtKB-UniRule"/>
</dbReference>
<feature type="chain" id="PRO_5029998816" description="Mannan endo-1,4-beta-mannosidase" evidence="4">
    <location>
        <begin position="23"/>
        <end position="378"/>
    </location>
</feature>
<dbReference type="InterPro" id="IPR022790">
    <property type="entry name" value="GH26_dom"/>
</dbReference>
<evidence type="ECO:0000256" key="4">
    <source>
        <dbReference type="PIRNR" id="PIRNR018168"/>
    </source>
</evidence>
<evidence type="ECO:0000256" key="3">
    <source>
        <dbReference type="ARBA" id="ARBA00023295"/>
    </source>
</evidence>
<dbReference type="SUPFAM" id="SSF51445">
    <property type="entry name" value="(Trans)glycosidases"/>
    <property type="match status" value="1"/>
</dbReference>
<keyword evidence="4" id="KW-0732">Signal</keyword>
<dbReference type="EC" id="3.2.1.78" evidence="4"/>
<feature type="active site" description="Nucleophile" evidence="5 8">
    <location>
        <position position="294"/>
    </location>
</feature>
<evidence type="ECO:0000256" key="7">
    <source>
        <dbReference type="PIRSR" id="PIRSR018168-3"/>
    </source>
</evidence>
<dbReference type="PROSITE" id="PS51764">
    <property type="entry name" value="GH26"/>
    <property type="match status" value="1"/>
</dbReference>
<proteinExistence type="inferred from homology"/>
<reference evidence="10 11" key="1">
    <citation type="submission" date="2020-04" db="EMBL/GenBank/DDBJ databases">
        <title>Genome sequencing of novel species.</title>
        <authorList>
            <person name="Heo J."/>
            <person name="Kim S.-J."/>
            <person name="Kim J.-S."/>
            <person name="Hong S.-B."/>
            <person name="Kwon S.-W."/>
        </authorList>
    </citation>
    <scope>NUCLEOTIDE SEQUENCE [LARGE SCALE GENOMIC DNA]</scope>
    <source>
        <strain evidence="10 11">F39-2</strain>
    </source>
</reference>
<dbReference type="InterPro" id="IPR016714">
    <property type="entry name" value="MANB/E"/>
</dbReference>
<comment type="catalytic activity">
    <reaction evidence="4">
        <text>Random hydrolysis of (1-&gt;4)-beta-D-mannosidic linkages in mannans, galactomannans and glucomannans.</text>
        <dbReference type="EC" id="3.2.1.78"/>
    </reaction>
</comment>
<protein>
    <recommendedName>
        <fullName evidence="4">Mannan endo-1,4-beta-mannosidase</fullName>
        <ecNumber evidence="4">3.2.1.78</ecNumber>
    </recommendedName>
</protein>
<evidence type="ECO:0000256" key="2">
    <source>
        <dbReference type="ARBA" id="ARBA00022801"/>
    </source>
</evidence>
<evidence type="ECO:0000313" key="11">
    <source>
        <dbReference type="Proteomes" id="UP000503278"/>
    </source>
</evidence>
<keyword evidence="4" id="KW-0119">Carbohydrate metabolism</keyword>
<dbReference type="InterPro" id="IPR000805">
    <property type="entry name" value="Glyco_hydro_26"/>
</dbReference>
<comment type="subcellular location">
    <subcellularLocation>
        <location evidence="4">Secreted</location>
    </subcellularLocation>
</comment>
<dbReference type="RefSeq" id="WP_169607857.1">
    <property type="nucleotide sequence ID" value="NZ_CP051682.1"/>
</dbReference>
<keyword evidence="2 4" id="KW-0378">Hydrolase</keyword>
<organism evidence="10 11">
    <name type="scientific">Mucilaginibacter robiniae</name>
    <dbReference type="NCBI Taxonomy" id="2728022"/>
    <lineage>
        <taxon>Bacteria</taxon>
        <taxon>Pseudomonadati</taxon>
        <taxon>Bacteroidota</taxon>
        <taxon>Sphingobacteriia</taxon>
        <taxon>Sphingobacteriales</taxon>
        <taxon>Sphingobacteriaceae</taxon>
        <taxon>Mucilaginibacter</taxon>
    </lineage>
</organism>
<keyword evidence="4" id="KW-0964">Secreted</keyword>
<dbReference type="KEGG" id="mrob:HH214_11670"/>
<dbReference type="PRINTS" id="PR00739">
    <property type="entry name" value="GLHYDRLASE26"/>
</dbReference>
<evidence type="ECO:0000256" key="8">
    <source>
        <dbReference type="PROSITE-ProRule" id="PRU01100"/>
    </source>
</evidence>
<dbReference type="GO" id="GO:0016985">
    <property type="term" value="F:mannan endo-1,4-beta-mannosidase activity"/>
    <property type="evidence" value="ECO:0007669"/>
    <property type="project" value="UniProtKB-UniRule"/>
</dbReference>
<dbReference type="PIRSF" id="PIRSF018168">
    <property type="entry name" value="Mannan-1_4-beta-mannosidase"/>
    <property type="match status" value="1"/>
</dbReference>
<gene>
    <name evidence="10" type="ORF">HH214_11670</name>
</gene>
<dbReference type="InterPro" id="IPR017853">
    <property type="entry name" value="GH"/>
</dbReference>
<dbReference type="Pfam" id="PF02156">
    <property type="entry name" value="Glyco_hydro_26"/>
    <property type="match status" value="1"/>
</dbReference>
<name>A0A7L5DZS3_9SPHI</name>
<feature type="binding site" evidence="6">
    <location>
        <position position="127"/>
    </location>
    <ligand>
        <name>substrate</name>
    </ligand>
</feature>
<feature type="binding site" evidence="6">
    <location>
        <position position="194"/>
    </location>
    <ligand>
        <name>substrate</name>
    </ligand>
</feature>
<keyword evidence="11" id="KW-1185">Reference proteome</keyword>
<feature type="binding site" evidence="6">
    <location>
        <position position="260"/>
    </location>
    <ligand>
        <name>substrate</name>
    </ligand>
</feature>
<keyword evidence="3 4" id="KW-0326">Glycosidase</keyword>
<comment type="similarity">
    <text evidence="1 4 8">Belongs to the glycosyl hydrolase 26 family.</text>
</comment>
<sequence length="378" mass="44206">MKNYIKWLLTTAVFASSFNAKAQLYAPCDNQATTETHWLYSSMQRLQGAGVLFGHHDDTAYGVGWRFDKNRSDVKSVTGSYPALYGWDLARVEHESAKDINGIPFKLQRKLVKQAYRRGGINTFCWHMDNPFNNKTAWDTTHNSVKELLPNGSAHARYVQWLDRAAHYMHTLKGDEGEAIPILFRPFHELTGNWFWWCRNTCTPEEFKALWRFTVDYLRTKKKLHNLLIVYSVADFNTKEDFLSRYPGDEYVDFMGFDNYCTKSIPDYQRNLSKRLALQQEIATEHHKVACLAETGYEQIPLANWWTSVLQPELQKNYKTAYVLTWRNGRTDHYYVPYAGQISADDFKRFFNNQSNIFQNRLTALAVYGKYIVPNKEE</sequence>
<dbReference type="Gene3D" id="3.20.20.80">
    <property type="entry name" value="Glycosidases"/>
    <property type="match status" value="1"/>
</dbReference>
<feature type="signal peptide" evidence="4">
    <location>
        <begin position="1"/>
        <end position="22"/>
    </location>
</feature>
<evidence type="ECO:0000256" key="6">
    <source>
        <dbReference type="PIRSR" id="PIRSR018168-2"/>
    </source>
</evidence>
<evidence type="ECO:0000256" key="1">
    <source>
        <dbReference type="ARBA" id="ARBA00007754"/>
    </source>
</evidence>
<dbReference type="Proteomes" id="UP000503278">
    <property type="component" value="Chromosome"/>
</dbReference>
<feature type="site" description="Plays an important role in maintaining the position of the catalytic nucleophile" evidence="7">
    <location>
        <position position="188"/>
    </location>
</feature>
<dbReference type="PANTHER" id="PTHR40079:SF4">
    <property type="entry name" value="GH26 DOMAIN-CONTAINING PROTEIN-RELATED"/>
    <property type="match status" value="1"/>
</dbReference>
<evidence type="ECO:0000259" key="9">
    <source>
        <dbReference type="PROSITE" id="PS51764"/>
    </source>
</evidence>
<accession>A0A7L5DZS3</accession>
<dbReference type="EMBL" id="CP051682">
    <property type="protein sequence ID" value="QJD96485.1"/>
    <property type="molecule type" value="Genomic_DNA"/>
</dbReference>
<dbReference type="PANTHER" id="PTHR40079">
    <property type="entry name" value="MANNAN ENDO-1,4-BETA-MANNOSIDASE E-RELATED"/>
    <property type="match status" value="1"/>
</dbReference>
<evidence type="ECO:0000313" key="10">
    <source>
        <dbReference type="EMBL" id="QJD96485.1"/>
    </source>
</evidence>
<evidence type="ECO:0000256" key="5">
    <source>
        <dbReference type="PIRSR" id="PIRSR018168-1"/>
    </source>
</evidence>